<name>A0ABW1XPI8_9ALTE</name>
<proteinExistence type="predicted"/>
<keyword evidence="2" id="KW-0031">Aminopeptidase</keyword>
<dbReference type="RefSeq" id="WP_131257551.1">
    <property type="nucleotide sequence ID" value="NZ_JBHSUS010000001.1"/>
</dbReference>
<dbReference type="InterPro" id="IPR022742">
    <property type="entry name" value="Hydrolase_4"/>
</dbReference>
<keyword evidence="2" id="KW-0645">Protease</keyword>
<dbReference type="InterPro" id="IPR017208">
    <property type="entry name" value="UCP037442_abhydr"/>
</dbReference>
<sequence>MNLPKNPLKVSLTPYLPDSEAHGVIILAPAMGVNQRYYAALANWLTTKGFIAVTFDFQGMGVNSPKQLKHIDINITDWIETDCARVIAWCRESWPDLKITWVGHSLSGQIFPLIPNQTELSGIVSIASGSGFWRLAPMTMRFKALTLWHLIVPALTPLFGYFPGKKLGVVANLPKRVIYQWRKWCLDSDYCLAAAPPSMRATFTSTKQKVVALTFDDDHMISLESARALHRLFARNDIDHQHISSSQTPFKRIGHFGFFRHRQQEALWATYLLPAILSVLDQKV</sequence>
<evidence type="ECO:0000313" key="3">
    <source>
        <dbReference type="Proteomes" id="UP001596364"/>
    </source>
</evidence>
<dbReference type="Gene3D" id="3.40.50.1820">
    <property type="entry name" value="alpha/beta hydrolase"/>
    <property type="match status" value="1"/>
</dbReference>
<evidence type="ECO:0000259" key="1">
    <source>
        <dbReference type="Pfam" id="PF12146"/>
    </source>
</evidence>
<dbReference type="Proteomes" id="UP001596364">
    <property type="component" value="Unassembled WGS sequence"/>
</dbReference>
<dbReference type="SUPFAM" id="SSF53474">
    <property type="entry name" value="alpha/beta-Hydrolases"/>
    <property type="match status" value="1"/>
</dbReference>
<dbReference type="GO" id="GO:0004177">
    <property type="term" value="F:aminopeptidase activity"/>
    <property type="evidence" value="ECO:0007669"/>
    <property type="project" value="UniProtKB-KW"/>
</dbReference>
<protein>
    <submittedName>
        <fullName evidence="2">Serine aminopeptidase domain-containing protein</fullName>
    </submittedName>
</protein>
<organism evidence="2 3">
    <name type="scientific">Pseudobowmanella zhangzhouensis</name>
    <dbReference type="NCBI Taxonomy" id="1537679"/>
    <lineage>
        <taxon>Bacteria</taxon>
        <taxon>Pseudomonadati</taxon>
        <taxon>Pseudomonadota</taxon>
        <taxon>Gammaproteobacteria</taxon>
        <taxon>Alteromonadales</taxon>
        <taxon>Alteromonadaceae</taxon>
    </lineage>
</organism>
<reference evidence="3" key="1">
    <citation type="journal article" date="2019" name="Int. J. Syst. Evol. Microbiol.">
        <title>The Global Catalogue of Microorganisms (GCM) 10K type strain sequencing project: providing services to taxonomists for standard genome sequencing and annotation.</title>
        <authorList>
            <consortium name="The Broad Institute Genomics Platform"/>
            <consortium name="The Broad Institute Genome Sequencing Center for Infectious Disease"/>
            <person name="Wu L."/>
            <person name="Ma J."/>
        </authorList>
    </citation>
    <scope>NUCLEOTIDE SEQUENCE [LARGE SCALE GENOMIC DNA]</scope>
    <source>
        <strain evidence="3">CGMCC 1.16031</strain>
    </source>
</reference>
<dbReference type="InterPro" id="IPR029058">
    <property type="entry name" value="AB_hydrolase_fold"/>
</dbReference>
<comment type="caution">
    <text evidence="2">The sequence shown here is derived from an EMBL/GenBank/DDBJ whole genome shotgun (WGS) entry which is preliminary data.</text>
</comment>
<dbReference type="Pfam" id="PF12146">
    <property type="entry name" value="Hydrolase_4"/>
    <property type="match status" value="1"/>
</dbReference>
<feature type="domain" description="Serine aminopeptidase S33" evidence="1">
    <location>
        <begin position="20"/>
        <end position="234"/>
    </location>
</feature>
<dbReference type="PIRSF" id="PIRSF037442">
    <property type="entry name" value="UCP037442_abhydr"/>
    <property type="match status" value="1"/>
</dbReference>
<gene>
    <name evidence="2" type="ORF">ACFP85_16195</name>
</gene>
<keyword evidence="2" id="KW-0378">Hydrolase</keyword>
<evidence type="ECO:0000313" key="2">
    <source>
        <dbReference type="EMBL" id="MFC6441696.1"/>
    </source>
</evidence>
<dbReference type="EMBL" id="JBHSUS010000001">
    <property type="protein sequence ID" value="MFC6441696.1"/>
    <property type="molecule type" value="Genomic_DNA"/>
</dbReference>
<accession>A0ABW1XPI8</accession>
<keyword evidence="3" id="KW-1185">Reference proteome</keyword>